<organism evidence="1 2">
    <name type="scientific">Stenomitos frigidus ULC18</name>
    <dbReference type="NCBI Taxonomy" id="2107698"/>
    <lineage>
        <taxon>Bacteria</taxon>
        <taxon>Bacillati</taxon>
        <taxon>Cyanobacteriota</taxon>
        <taxon>Cyanophyceae</taxon>
        <taxon>Leptolyngbyales</taxon>
        <taxon>Leptolyngbyaceae</taxon>
        <taxon>Stenomitos</taxon>
    </lineage>
</organism>
<dbReference type="InterPro" id="IPR054664">
    <property type="entry name" value="Alr0857-like"/>
</dbReference>
<dbReference type="AlphaFoldDB" id="A0A2T1ECH5"/>
<comment type="caution">
    <text evidence="1">The sequence shown here is derived from an EMBL/GenBank/DDBJ whole genome shotgun (WGS) entry which is preliminary data.</text>
</comment>
<evidence type="ECO:0000313" key="1">
    <source>
        <dbReference type="EMBL" id="PSB30430.1"/>
    </source>
</evidence>
<dbReference type="Proteomes" id="UP000239576">
    <property type="component" value="Unassembled WGS sequence"/>
</dbReference>
<sequence>MLKLTYIEDGLHLERMTASLDVLIAQRVLLALRAGQKLYVEPGCAAFLLPADAPGLTHLELALKLDRSQSITVTPVDDAFVEVSLQGSWIAADADAHEGMFIAAFSDRAEFFVYKLWEVTQCNASSLAIGDGR</sequence>
<name>A0A2T1ECH5_9CYAN</name>
<reference evidence="2" key="1">
    <citation type="submission" date="2018-02" db="EMBL/GenBank/DDBJ databases">
        <authorList>
            <person name="Moore K."/>
            <person name="Momper L."/>
        </authorList>
    </citation>
    <scope>NUCLEOTIDE SEQUENCE [LARGE SCALE GENOMIC DNA]</scope>
    <source>
        <strain evidence="2">ULC18</strain>
    </source>
</reference>
<dbReference type="RefSeq" id="WP_106255967.1">
    <property type="nucleotide sequence ID" value="NZ_CAWNSW010000009.1"/>
</dbReference>
<proteinExistence type="predicted"/>
<evidence type="ECO:0000313" key="2">
    <source>
        <dbReference type="Proteomes" id="UP000239576"/>
    </source>
</evidence>
<reference evidence="1 2" key="2">
    <citation type="submission" date="2018-03" db="EMBL/GenBank/DDBJ databases">
        <title>The ancient ancestry and fast evolution of plastids.</title>
        <authorList>
            <person name="Moore K.R."/>
            <person name="Magnabosco C."/>
            <person name="Momper L."/>
            <person name="Gold D.A."/>
            <person name="Bosak T."/>
            <person name="Fournier G.P."/>
        </authorList>
    </citation>
    <scope>NUCLEOTIDE SEQUENCE [LARGE SCALE GENOMIC DNA]</scope>
    <source>
        <strain evidence="1 2">ULC18</strain>
    </source>
</reference>
<dbReference type="EMBL" id="PVWK01000052">
    <property type="protein sequence ID" value="PSB30430.1"/>
    <property type="molecule type" value="Genomic_DNA"/>
</dbReference>
<protein>
    <submittedName>
        <fullName evidence="1">Uncharacterized protein</fullName>
    </submittedName>
</protein>
<accession>A0A2T1ECH5</accession>
<dbReference type="OrthoDB" id="530474at2"/>
<gene>
    <name evidence="1" type="ORF">C7B82_09015</name>
</gene>
<dbReference type="NCBIfam" id="NF045647">
    <property type="entry name" value="alr0857_fam"/>
    <property type="match status" value="1"/>
</dbReference>
<keyword evidence="2" id="KW-1185">Reference proteome</keyword>